<dbReference type="Pfam" id="PF00069">
    <property type="entry name" value="Pkinase"/>
    <property type="match status" value="1"/>
</dbReference>
<dbReference type="GO" id="GO:0003712">
    <property type="term" value="F:transcription coregulator activity"/>
    <property type="evidence" value="ECO:0007669"/>
    <property type="project" value="InterPro"/>
</dbReference>
<dbReference type="GO" id="GO:0004674">
    <property type="term" value="F:protein serine/threonine kinase activity"/>
    <property type="evidence" value="ECO:0007669"/>
    <property type="project" value="UniProtKB-KW"/>
</dbReference>
<dbReference type="GO" id="GO:0007015">
    <property type="term" value="P:actin filament organization"/>
    <property type="evidence" value="ECO:0007669"/>
    <property type="project" value="TreeGrafter"/>
</dbReference>
<evidence type="ECO:0000256" key="6">
    <source>
        <dbReference type="ARBA" id="ARBA00022527"/>
    </source>
</evidence>
<accession>A0AAN4Y9C8</accession>
<evidence type="ECO:0000256" key="15">
    <source>
        <dbReference type="ARBA" id="ARBA00047899"/>
    </source>
</evidence>
<gene>
    <name evidence="19" type="ORF">Aory04_000207000</name>
</gene>
<evidence type="ECO:0000256" key="17">
    <source>
        <dbReference type="SAM" id="MobiDB-lite"/>
    </source>
</evidence>
<feature type="region of interest" description="Disordered" evidence="17">
    <location>
        <begin position="679"/>
        <end position="901"/>
    </location>
</feature>
<evidence type="ECO:0000256" key="7">
    <source>
        <dbReference type="ARBA" id="ARBA00022553"/>
    </source>
</evidence>
<evidence type="ECO:0000256" key="1">
    <source>
        <dbReference type="ARBA" id="ARBA00004123"/>
    </source>
</evidence>
<evidence type="ECO:0000259" key="18">
    <source>
        <dbReference type="PROSITE" id="PS50011"/>
    </source>
</evidence>
<dbReference type="InterPro" id="IPR008271">
    <property type="entry name" value="Ser/Thr_kinase_AS"/>
</dbReference>
<keyword evidence="9" id="KW-0547">Nucleotide-binding</keyword>
<feature type="compositionally biased region" description="Basic and acidic residues" evidence="17">
    <location>
        <begin position="723"/>
        <end position="758"/>
    </location>
</feature>
<dbReference type="PROSITE" id="PS50011">
    <property type="entry name" value="PROTEIN_KINASE_DOM"/>
    <property type="match status" value="1"/>
</dbReference>
<dbReference type="Gene3D" id="1.10.510.10">
    <property type="entry name" value="Transferase(Phosphotransferase) domain 1"/>
    <property type="match status" value="1"/>
</dbReference>
<keyword evidence="12" id="KW-0805">Transcription regulation</keyword>
<protein>
    <recommendedName>
        <fullName evidence="4">non-specific serine/threonine protein kinase</fullName>
        <ecNumber evidence="4">2.7.11.1</ecNumber>
    </recommendedName>
</protein>
<feature type="region of interest" description="Disordered" evidence="17">
    <location>
        <begin position="916"/>
        <end position="954"/>
    </location>
</feature>
<evidence type="ECO:0000256" key="2">
    <source>
        <dbReference type="ARBA" id="ARBA00004496"/>
    </source>
</evidence>
<keyword evidence="11" id="KW-0067">ATP-binding</keyword>
<dbReference type="InterPro" id="IPR000719">
    <property type="entry name" value="Prot_kinase_dom"/>
</dbReference>
<dbReference type="FunFam" id="1.10.510.10:FF:000441">
    <property type="entry name" value="Serine/threonine protein kinase"/>
    <property type="match status" value="1"/>
</dbReference>
<comment type="catalytic activity">
    <reaction evidence="15">
        <text>L-threonyl-[protein] + ATP = O-phospho-L-threonyl-[protein] + ADP + H(+)</text>
        <dbReference type="Rhea" id="RHEA:46608"/>
        <dbReference type="Rhea" id="RHEA-COMP:11060"/>
        <dbReference type="Rhea" id="RHEA-COMP:11605"/>
        <dbReference type="ChEBI" id="CHEBI:15378"/>
        <dbReference type="ChEBI" id="CHEBI:30013"/>
        <dbReference type="ChEBI" id="CHEBI:30616"/>
        <dbReference type="ChEBI" id="CHEBI:61977"/>
        <dbReference type="ChEBI" id="CHEBI:456216"/>
        <dbReference type="EC" id="2.7.11.1"/>
    </reaction>
</comment>
<dbReference type="GO" id="GO:0005737">
    <property type="term" value="C:cytoplasm"/>
    <property type="evidence" value="ECO:0007669"/>
    <property type="project" value="UniProtKB-SubCell"/>
</dbReference>
<dbReference type="Proteomes" id="UP001165205">
    <property type="component" value="Unassembled WGS sequence"/>
</dbReference>
<feature type="compositionally biased region" description="Polar residues" evidence="17">
    <location>
        <begin position="885"/>
        <end position="895"/>
    </location>
</feature>
<keyword evidence="10" id="KW-0418">Kinase</keyword>
<dbReference type="SMART" id="SM00220">
    <property type="entry name" value="S_TKc"/>
    <property type="match status" value="1"/>
</dbReference>
<dbReference type="InterPro" id="IPR019145">
    <property type="entry name" value="Mediator_Med10"/>
</dbReference>
<evidence type="ECO:0000313" key="19">
    <source>
        <dbReference type="EMBL" id="GMG24922.1"/>
    </source>
</evidence>
<feature type="compositionally biased region" description="Low complexity" evidence="17">
    <location>
        <begin position="539"/>
        <end position="550"/>
    </location>
</feature>
<dbReference type="PROSITE" id="PS00108">
    <property type="entry name" value="PROTEIN_KINASE_ST"/>
    <property type="match status" value="1"/>
</dbReference>
<feature type="region of interest" description="Disordered" evidence="17">
    <location>
        <begin position="996"/>
        <end position="1024"/>
    </location>
</feature>
<evidence type="ECO:0000256" key="11">
    <source>
        <dbReference type="ARBA" id="ARBA00022840"/>
    </source>
</evidence>
<evidence type="ECO:0000256" key="4">
    <source>
        <dbReference type="ARBA" id="ARBA00012513"/>
    </source>
</evidence>
<evidence type="ECO:0000256" key="8">
    <source>
        <dbReference type="ARBA" id="ARBA00022679"/>
    </source>
</evidence>
<comment type="similarity">
    <text evidence="3">Belongs to the Mediator complex subunit 10 family.</text>
</comment>
<feature type="compositionally biased region" description="Low complexity" evidence="17">
    <location>
        <begin position="999"/>
        <end position="1015"/>
    </location>
</feature>
<feature type="domain" description="Protein kinase" evidence="18">
    <location>
        <begin position="49"/>
        <end position="330"/>
    </location>
</feature>
<evidence type="ECO:0000256" key="3">
    <source>
        <dbReference type="ARBA" id="ARBA00005389"/>
    </source>
</evidence>
<dbReference type="GO" id="GO:0005524">
    <property type="term" value="F:ATP binding"/>
    <property type="evidence" value="ECO:0007669"/>
    <property type="project" value="UniProtKB-KW"/>
</dbReference>
<feature type="region of interest" description="Disordered" evidence="17">
    <location>
        <begin position="412"/>
        <end position="660"/>
    </location>
</feature>
<feature type="compositionally biased region" description="Basic and acidic residues" evidence="17">
    <location>
        <begin position="352"/>
        <end position="362"/>
    </location>
</feature>
<evidence type="ECO:0000256" key="12">
    <source>
        <dbReference type="ARBA" id="ARBA00023015"/>
    </source>
</evidence>
<evidence type="ECO:0000313" key="20">
    <source>
        <dbReference type="Proteomes" id="UP001165205"/>
    </source>
</evidence>
<feature type="compositionally biased region" description="Basic and acidic residues" evidence="17">
    <location>
        <begin position="526"/>
        <end position="538"/>
    </location>
</feature>
<keyword evidence="14" id="KW-0539">Nucleus</keyword>
<dbReference type="GO" id="GO:0006357">
    <property type="term" value="P:regulation of transcription by RNA polymerase II"/>
    <property type="evidence" value="ECO:0007669"/>
    <property type="project" value="InterPro"/>
</dbReference>
<feature type="compositionally biased region" description="Polar residues" evidence="17">
    <location>
        <begin position="463"/>
        <end position="473"/>
    </location>
</feature>
<evidence type="ECO:0000256" key="13">
    <source>
        <dbReference type="ARBA" id="ARBA00023163"/>
    </source>
</evidence>
<keyword evidence="7" id="KW-0597">Phosphoprotein</keyword>
<reference evidence="19" key="1">
    <citation type="submission" date="2023-04" db="EMBL/GenBank/DDBJ databases">
        <title>Aspergillus oryzae NBRC 4228.</title>
        <authorList>
            <person name="Ichikawa N."/>
            <person name="Sato H."/>
            <person name="Tonouchi N."/>
        </authorList>
    </citation>
    <scope>NUCLEOTIDE SEQUENCE</scope>
    <source>
        <strain evidence="19">NBRC 4228</strain>
    </source>
</reference>
<feature type="compositionally biased region" description="Polar residues" evidence="17">
    <location>
        <begin position="766"/>
        <end position="779"/>
    </location>
</feature>
<keyword evidence="8" id="KW-0808">Transferase</keyword>
<feature type="region of interest" description="Disordered" evidence="17">
    <location>
        <begin position="311"/>
        <end position="364"/>
    </location>
</feature>
<dbReference type="SUPFAM" id="SSF56112">
    <property type="entry name" value="Protein kinase-like (PK-like)"/>
    <property type="match status" value="1"/>
</dbReference>
<dbReference type="EMBL" id="BSYA01000015">
    <property type="protein sequence ID" value="GMG24922.1"/>
    <property type="molecule type" value="Genomic_DNA"/>
</dbReference>
<dbReference type="GO" id="GO:0000147">
    <property type="term" value="P:actin cortical patch assembly"/>
    <property type="evidence" value="ECO:0007669"/>
    <property type="project" value="TreeGrafter"/>
</dbReference>
<feature type="compositionally biased region" description="Polar residues" evidence="17">
    <location>
        <begin position="321"/>
        <end position="332"/>
    </location>
</feature>
<dbReference type="PANTHER" id="PTHR22967">
    <property type="entry name" value="SERINE/THREONINE PROTEIN KINASE"/>
    <property type="match status" value="1"/>
</dbReference>
<name>A0AAN4Y9C8_ASPOZ</name>
<dbReference type="EC" id="2.7.11.1" evidence="4"/>
<evidence type="ECO:0000256" key="14">
    <source>
        <dbReference type="ARBA" id="ARBA00023242"/>
    </source>
</evidence>
<comment type="catalytic activity">
    <reaction evidence="16">
        <text>L-seryl-[protein] + ATP = O-phospho-L-seryl-[protein] + ADP + H(+)</text>
        <dbReference type="Rhea" id="RHEA:17989"/>
        <dbReference type="Rhea" id="RHEA-COMP:9863"/>
        <dbReference type="Rhea" id="RHEA-COMP:11604"/>
        <dbReference type="ChEBI" id="CHEBI:15378"/>
        <dbReference type="ChEBI" id="CHEBI:29999"/>
        <dbReference type="ChEBI" id="CHEBI:30616"/>
        <dbReference type="ChEBI" id="CHEBI:83421"/>
        <dbReference type="ChEBI" id="CHEBI:456216"/>
        <dbReference type="EC" id="2.7.11.1"/>
    </reaction>
</comment>
<sequence>MSYHSNPQSYQSHAASHRPIPSYNPLAAVNAPAGTFLPGTKVQVGNHRVVIEKYLSEGGFAHVYVVRLPQPVEGSDRAVLKRVAVPDKAALANMRTEVETMKKLKGHRHIVKYIDSHASQLRGGGYEVFLLMEFCSGGGLIDFMNTRLQHRLTEPEIIQIFSDVAEGVACMHYLKPPLLHRDLKVENVLISRHGTSSIYKLCDFGSAAPPRPAATSAAEGRLIEDDVQRHTTLQYRSPEMIDVYRKQPIDEKSDIWALGVLLYKLCYYTTPFEEVGQMAILNATYKFPSYPVFSDRLRMLIVQETQIIPEIAPMRRGRPTKPTSSQHTSAKPSPSPFRGGSTDPFAVLDGGQKSRDSTDEFSNRFPSLDQFDILHEKGGKFDFEPAFAETKQEDGDLAQRLTNALADEAFAKRPSPEQAPQPPVQKQPHTSHVKSRPSESFNYREEPQQPQVPLYQPVPQKPTMVSTGTMTSPPQTPSVPELKPPSRPIYRFPSSDHQRRPSSQPWPADGDKKVSRPLNPPSPKKPSADPRTSADRISELSTSSSRPSLEGMRPSNLELEELTSRSKSANSKTRPLSVQAASKYDFGRGSESARSSLDIPRPSYDMGAPLQHARTEADRANISSDIDYLRAREEESNRKKEKRYSGSSKHTKRSSLSTLSLSGTKTLFAGRFGDAFRRFEQSNQESKAQSPAAEEPKQVMITSSELVEVPAEMSDAEEDDISPEMRRELERRRLSQEEKRVANAAAEYRRQVAERGEGGFRPGPDTRSSIQNRVQSFLEESNKSAPPPKTATGYGRFTEETNPALPAKQNEPLPEPRINSRAAGHLYGSQGQSSPVKDRWETPGLPSQETANSGYAQSQRTGPSRPAAPPKPKSLRVRGSEVINERSQATPTTPSEDWEANFSRRFIQLSSSKLQSINFTPDNKMAPITLSQVDGKPPHPDPPKHSTNRGNKKADLKEAIQHLFEIQSAVHGYLGPETQQELVRKIKSLTQTLSTLQKNTTNTPDPTDPTQATNPEISIGNPKDPNLASIQLPPEIIDYVDAARNPDIYTREFVELVQRGNQDLKGKREAFAEFRDVLAREVRSAIPGCRGEVERVMESLGVGGEKSDNDNDVGGR</sequence>
<feature type="compositionally biased region" description="Pro residues" evidence="17">
    <location>
        <begin position="474"/>
        <end position="487"/>
    </location>
</feature>
<evidence type="ECO:0000256" key="10">
    <source>
        <dbReference type="ARBA" id="ARBA00022777"/>
    </source>
</evidence>
<keyword evidence="13" id="KW-0804">Transcription</keyword>
<evidence type="ECO:0000256" key="9">
    <source>
        <dbReference type="ARBA" id="ARBA00022741"/>
    </source>
</evidence>
<feature type="compositionally biased region" description="Low complexity" evidence="17">
    <location>
        <begin position="448"/>
        <end position="458"/>
    </location>
</feature>
<feature type="compositionally biased region" description="Polar residues" evidence="17">
    <location>
        <begin position="845"/>
        <end position="862"/>
    </location>
</feature>
<feature type="compositionally biased region" description="Basic and acidic residues" evidence="17">
    <location>
        <begin position="627"/>
        <end position="638"/>
    </location>
</feature>
<keyword evidence="6" id="KW-0723">Serine/threonine-protein kinase</keyword>
<dbReference type="CDD" id="cd14037">
    <property type="entry name" value="STKc_NAK_like"/>
    <property type="match status" value="1"/>
</dbReference>
<dbReference type="InterPro" id="IPR011009">
    <property type="entry name" value="Kinase-like_dom_sf"/>
</dbReference>
<organism evidence="19 20">
    <name type="scientific">Aspergillus oryzae</name>
    <name type="common">Yellow koji mold</name>
    <dbReference type="NCBI Taxonomy" id="5062"/>
    <lineage>
        <taxon>Eukaryota</taxon>
        <taxon>Fungi</taxon>
        <taxon>Dikarya</taxon>
        <taxon>Ascomycota</taxon>
        <taxon>Pezizomycotina</taxon>
        <taxon>Eurotiomycetes</taxon>
        <taxon>Eurotiomycetidae</taxon>
        <taxon>Eurotiales</taxon>
        <taxon>Aspergillaceae</taxon>
        <taxon>Aspergillus</taxon>
        <taxon>Aspergillus subgen. Circumdati</taxon>
    </lineage>
</organism>
<dbReference type="Pfam" id="PF09748">
    <property type="entry name" value="Med10"/>
    <property type="match status" value="1"/>
</dbReference>
<comment type="caution">
    <text evidence="19">The sequence shown here is derived from an EMBL/GenBank/DDBJ whole genome shotgun (WGS) entry which is preliminary data.</text>
</comment>
<dbReference type="AlphaFoldDB" id="A0AAN4Y9C8"/>
<evidence type="ECO:0000256" key="16">
    <source>
        <dbReference type="ARBA" id="ARBA00048679"/>
    </source>
</evidence>
<proteinExistence type="inferred from homology"/>
<comment type="subcellular location">
    <subcellularLocation>
        <location evidence="2">Cytoplasm</location>
    </subcellularLocation>
    <subcellularLocation>
        <location evidence="1">Nucleus</location>
    </subcellularLocation>
</comment>
<keyword evidence="5" id="KW-0963">Cytoplasm</keyword>
<evidence type="ECO:0000256" key="5">
    <source>
        <dbReference type="ARBA" id="ARBA00022490"/>
    </source>
</evidence>
<dbReference type="PANTHER" id="PTHR22967:SF57">
    <property type="entry name" value="AUXILIN, ISOFORM A-RELATED"/>
    <property type="match status" value="1"/>
</dbReference>
<dbReference type="GO" id="GO:0016592">
    <property type="term" value="C:mediator complex"/>
    <property type="evidence" value="ECO:0007669"/>
    <property type="project" value="InterPro"/>
</dbReference>
<feature type="compositionally biased region" description="Polar residues" evidence="17">
    <location>
        <begin position="565"/>
        <end position="580"/>
    </location>
</feature>